<evidence type="ECO:0000256" key="14">
    <source>
        <dbReference type="PIRNR" id="PIRNR004491"/>
    </source>
</evidence>
<dbReference type="PANTHER" id="PTHR22749:SF6">
    <property type="entry name" value="RIBOFLAVIN KINASE"/>
    <property type="match status" value="1"/>
</dbReference>
<keyword evidence="6 14" id="KW-0548">Nucleotidyltransferase</keyword>
<proteinExistence type="inferred from homology"/>
<dbReference type="EC" id="2.7.1.26" evidence="14"/>
<sequence length="340" mass="38314">MSGSAWIARDKFRVYYIFTESRKTMEIIKDTTDFHIEGPSAIAIGKFDGIHKGHRKLLSDLIEEKNNGRKTVIFTFDPSPASFFAGHVVPGLTTREEKREWFLQNGIDVLIEFPMNEQTAATSPEEFVKRYLVDQMGAKYVAAGMDVSFGDKGRGDWKLLSALGKEYDFETHFIDKVELEGKEVSSTLIRQEVTNGNMEKVARLLGCPYTIHGVVSHGRALGRTIGIPTVNVIPSKEKLLPPNGVYYSVVHVGDKILRGMTNIGTKPTITDEDVVVSETYLYDFSGDLYDKDISVSLLSFKRPEMKFNGIDELKAQMSSDVENGRIYHHNMETSKHNWSE</sequence>
<dbReference type="UniPathway" id="UPA00277">
    <property type="reaction ID" value="UER00407"/>
</dbReference>
<organism evidence="16 17">
    <name type="scientific">Butyrivibrio fibrisolvens</name>
    <dbReference type="NCBI Taxonomy" id="831"/>
    <lineage>
        <taxon>Bacteria</taxon>
        <taxon>Bacillati</taxon>
        <taxon>Bacillota</taxon>
        <taxon>Clostridia</taxon>
        <taxon>Lachnospirales</taxon>
        <taxon>Lachnospiraceae</taxon>
        <taxon>Butyrivibrio</taxon>
    </lineage>
</organism>
<keyword evidence="3 14" id="KW-0285">Flavoprotein</keyword>
<evidence type="ECO:0000256" key="12">
    <source>
        <dbReference type="ARBA" id="ARBA00047880"/>
    </source>
</evidence>
<dbReference type="GO" id="GO:0003919">
    <property type="term" value="F:FMN adenylyltransferase activity"/>
    <property type="evidence" value="ECO:0007669"/>
    <property type="project" value="UniProtKB-UniRule"/>
</dbReference>
<comment type="similarity">
    <text evidence="14">Belongs to the ribF family.</text>
</comment>
<dbReference type="GO" id="GO:0009398">
    <property type="term" value="P:FMN biosynthetic process"/>
    <property type="evidence" value="ECO:0007669"/>
    <property type="project" value="UniProtKB-UniRule"/>
</dbReference>
<dbReference type="GO" id="GO:0006747">
    <property type="term" value="P:FAD biosynthetic process"/>
    <property type="evidence" value="ECO:0007669"/>
    <property type="project" value="UniProtKB-UniRule"/>
</dbReference>
<evidence type="ECO:0000256" key="8">
    <source>
        <dbReference type="ARBA" id="ARBA00022777"/>
    </source>
</evidence>
<evidence type="ECO:0000256" key="4">
    <source>
        <dbReference type="ARBA" id="ARBA00022643"/>
    </source>
</evidence>
<evidence type="ECO:0000256" key="6">
    <source>
        <dbReference type="ARBA" id="ARBA00022695"/>
    </source>
</evidence>
<dbReference type="Proteomes" id="UP000182584">
    <property type="component" value="Unassembled WGS sequence"/>
</dbReference>
<dbReference type="PANTHER" id="PTHR22749">
    <property type="entry name" value="RIBOFLAVIN KINASE/FMN ADENYLYLTRANSFERASE"/>
    <property type="match status" value="1"/>
</dbReference>
<dbReference type="Gene3D" id="3.40.50.620">
    <property type="entry name" value="HUPs"/>
    <property type="match status" value="1"/>
</dbReference>
<dbReference type="EC" id="2.7.7.2" evidence="14"/>
<evidence type="ECO:0000256" key="11">
    <source>
        <dbReference type="ARBA" id="ARBA00023268"/>
    </source>
</evidence>
<dbReference type="EMBL" id="FOGJ01000028">
    <property type="protein sequence ID" value="SES30294.1"/>
    <property type="molecule type" value="Genomic_DNA"/>
</dbReference>
<comment type="catalytic activity">
    <reaction evidence="13 14">
        <text>FMN + ATP + H(+) = FAD + diphosphate</text>
        <dbReference type="Rhea" id="RHEA:17237"/>
        <dbReference type="ChEBI" id="CHEBI:15378"/>
        <dbReference type="ChEBI" id="CHEBI:30616"/>
        <dbReference type="ChEBI" id="CHEBI:33019"/>
        <dbReference type="ChEBI" id="CHEBI:57692"/>
        <dbReference type="ChEBI" id="CHEBI:58210"/>
        <dbReference type="EC" id="2.7.7.2"/>
    </reaction>
</comment>
<evidence type="ECO:0000256" key="9">
    <source>
        <dbReference type="ARBA" id="ARBA00022827"/>
    </source>
</evidence>
<dbReference type="GO" id="GO:0009231">
    <property type="term" value="P:riboflavin biosynthetic process"/>
    <property type="evidence" value="ECO:0007669"/>
    <property type="project" value="InterPro"/>
</dbReference>
<evidence type="ECO:0000256" key="7">
    <source>
        <dbReference type="ARBA" id="ARBA00022741"/>
    </source>
</evidence>
<reference evidence="16 17" key="1">
    <citation type="submission" date="2016-10" db="EMBL/GenBank/DDBJ databases">
        <authorList>
            <person name="de Groot N.N."/>
        </authorList>
    </citation>
    <scope>NUCLEOTIDE SEQUENCE [LARGE SCALE GENOMIC DNA]</scope>
    <source>
        <strain evidence="16 17">AR40</strain>
    </source>
</reference>
<dbReference type="GO" id="GO:0005524">
    <property type="term" value="F:ATP binding"/>
    <property type="evidence" value="ECO:0007669"/>
    <property type="project" value="UniProtKB-UniRule"/>
</dbReference>
<keyword evidence="4 14" id="KW-0288">FMN</keyword>
<evidence type="ECO:0000256" key="3">
    <source>
        <dbReference type="ARBA" id="ARBA00022630"/>
    </source>
</evidence>
<dbReference type="AlphaFoldDB" id="A0A1H9W8Z1"/>
<comment type="pathway">
    <text evidence="2 14">Cofactor biosynthesis; FMN biosynthesis; FMN from riboflavin (ATP route): step 1/1.</text>
</comment>
<evidence type="ECO:0000313" key="16">
    <source>
        <dbReference type="EMBL" id="SES30294.1"/>
    </source>
</evidence>
<dbReference type="InterPro" id="IPR014729">
    <property type="entry name" value="Rossmann-like_a/b/a_fold"/>
</dbReference>
<keyword evidence="10 14" id="KW-0067">ATP-binding</keyword>
<keyword evidence="5 14" id="KW-0808">Transferase</keyword>
<name>A0A1H9W8Z1_BUTFI</name>
<dbReference type="InterPro" id="IPR023465">
    <property type="entry name" value="Riboflavin_kinase_dom_sf"/>
</dbReference>
<dbReference type="InterPro" id="IPR002606">
    <property type="entry name" value="Riboflavin_kinase_bac"/>
</dbReference>
<dbReference type="UniPathway" id="UPA00276">
    <property type="reaction ID" value="UER00406"/>
</dbReference>
<dbReference type="InterPro" id="IPR015865">
    <property type="entry name" value="Riboflavin_kinase_bac/euk"/>
</dbReference>
<dbReference type="SUPFAM" id="SSF82114">
    <property type="entry name" value="Riboflavin kinase-like"/>
    <property type="match status" value="1"/>
</dbReference>
<dbReference type="Gene3D" id="2.40.30.30">
    <property type="entry name" value="Riboflavin kinase-like"/>
    <property type="match status" value="1"/>
</dbReference>
<keyword evidence="8 14" id="KW-0418">Kinase</keyword>
<protein>
    <recommendedName>
        <fullName evidence="14">Riboflavin biosynthesis protein</fullName>
    </recommendedName>
    <domain>
        <recommendedName>
            <fullName evidence="14">Riboflavin kinase</fullName>
            <ecNumber evidence="14">2.7.1.26</ecNumber>
        </recommendedName>
        <alternativeName>
            <fullName evidence="14">Flavokinase</fullName>
        </alternativeName>
    </domain>
    <domain>
        <recommendedName>
            <fullName evidence="14">FMN adenylyltransferase</fullName>
            <ecNumber evidence="14">2.7.7.2</ecNumber>
        </recommendedName>
        <alternativeName>
            <fullName evidence="14">FAD pyrophosphorylase</fullName>
        </alternativeName>
        <alternativeName>
            <fullName evidence="14">FAD synthase</fullName>
        </alternativeName>
    </domain>
</protein>
<evidence type="ECO:0000256" key="5">
    <source>
        <dbReference type="ARBA" id="ARBA00022679"/>
    </source>
</evidence>
<dbReference type="SMART" id="SM00904">
    <property type="entry name" value="Flavokinase"/>
    <property type="match status" value="1"/>
</dbReference>
<evidence type="ECO:0000313" key="17">
    <source>
        <dbReference type="Proteomes" id="UP000182584"/>
    </source>
</evidence>
<evidence type="ECO:0000256" key="2">
    <source>
        <dbReference type="ARBA" id="ARBA00005201"/>
    </source>
</evidence>
<evidence type="ECO:0000259" key="15">
    <source>
        <dbReference type="SMART" id="SM00904"/>
    </source>
</evidence>
<comment type="pathway">
    <text evidence="1 14">Cofactor biosynthesis; FAD biosynthesis; FAD from FMN: step 1/1.</text>
</comment>
<dbReference type="eggNOG" id="COG0196">
    <property type="taxonomic scope" value="Bacteria"/>
</dbReference>
<dbReference type="PIRSF" id="PIRSF004491">
    <property type="entry name" value="FAD_Synth"/>
    <property type="match status" value="1"/>
</dbReference>
<accession>A0A1H9W8Z1</accession>
<keyword evidence="11" id="KW-0511">Multifunctional enzyme</keyword>
<dbReference type="InterPro" id="IPR015864">
    <property type="entry name" value="FAD_synthase"/>
</dbReference>
<dbReference type="Pfam" id="PF01687">
    <property type="entry name" value="Flavokinase"/>
    <property type="match status" value="1"/>
</dbReference>
<dbReference type="CDD" id="cd02064">
    <property type="entry name" value="FAD_synthetase_N"/>
    <property type="match status" value="1"/>
</dbReference>
<feature type="domain" description="Riboflavin kinase" evidence="15">
    <location>
        <begin position="204"/>
        <end position="329"/>
    </location>
</feature>
<evidence type="ECO:0000256" key="1">
    <source>
        <dbReference type="ARBA" id="ARBA00004726"/>
    </source>
</evidence>
<keyword evidence="9 14" id="KW-0274">FAD</keyword>
<comment type="catalytic activity">
    <reaction evidence="12 14">
        <text>riboflavin + ATP = FMN + ADP + H(+)</text>
        <dbReference type="Rhea" id="RHEA:14357"/>
        <dbReference type="ChEBI" id="CHEBI:15378"/>
        <dbReference type="ChEBI" id="CHEBI:30616"/>
        <dbReference type="ChEBI" id="CHEBI:57986"/>
        <dbReference type="ChEBI" id="CHEBI:58210"/>
        <dbReference type="ChEBI" id="CHEBI:456216"/>
        <dbReference type="EC" id="2.7.1.26"/>
    </reaction>
</comment>
<evidence type="ECO:0000256" key="10">
    <source>
        <dbReference type="ARBA" id="ARBA00022840"/>
    </source>
</evidence>
<dbReference type="InterPro" id="IPR023468">
    <property type="entry name" value="Riboflavin_kinase"/>
</dbReference>
<keyword evidence="7 14" id="KW-0547">Nucleotide-binding</keyword>
<dbReference type="FunFam" id="3.40.50.620:FF:000021">
    <property type="entry name" value="Riboflavin biosynthesis protein"/>
    <property type="match status" value="1"/>
</dbReference>
<dbReference type="NCBIfam" id="TIGR00083">
    <property type="entry name" value="ribF"/>
    <property type="match status" value="1"/>
</dbReference>
<gene>
    <name evidence="16" type="ORF">SAMN04487884_12824</name>
</gene>
<dbReference type="GO" id="GO:0008531">
    <property type="term" value="F:riboflavin kinase activity"/>
    <property type="evidence" value="ECO:0007669"/>
    <property type="project" value="UniProtKB-UniRule"/>
</dbReference>
<dbReference type="Pfam" id="PF06574">
    <property type="entry name" value="FAD_syn"/>
    <property type="match status" value="1"/>
</dbReference>
<dbReference type="SUPFAM" id="SSF52374">
    <property type="entry name" value="Nucleotidylyl transferase"/>
    <property type="match status" value="1"/>
</dbReference>
<evidence type="ECO:0000256" key="13">
    <source>
        <dbReference type="ARBA" id="ARBA00049494"/>
    </source>
</evidence>